<organism evidence="1 2">
    <name type="scientific">Geothermobacter hydrogeniphilus</name>
    <dbReference type="NCBI Taxonomy" id="1969733"/>
    <lineage>
        <taxon>Bacteria</taxon>
        <taxon>Pseudomonadati</taxon>
        <taxon>Thermodesulfobacteriota</taxon>
        <taxon>Desulfuromonadia</taxon>
        <taxon>Desulfuromonadales</taxon>
        <taxon>Geothermobacteraceae</taxon>
        <taxon>Geothermobacter</taxon>
    </lineage>
</organism>
<dbReference type="OrthoDB" id="5396482at2"/>
<sequence>MDIRATLKPGQNGTKELTRRYGDRLVCVRYRYDKVRRMRYKTVELIVEAKPWIPPYTEGPARKVLIQVSYGETELRKKVKAIGGLWDPVKKAWVLQLQQVRDLKLEKRIVQTPEKLEF</sequence>
<name>A0A2K2H927_9BACT</name>
<dbReference type="RefSeq" id="WP_103115759.1">
    <property type="nucleotide sequence ID" value="NZ_PPFX01000023.1"/>
</dbReference>
<gene>
    <name evidence="1" type="ORF">C2E25_10880</name>
</gene>
<dbReference type="AlphaFoldDB" id="A0A2K2H927"/>
<protein>
    <submittedName>
        <fullName evidence="1">Uncharacterized protein</fullName>
    </submittedName>
</protein>
<proteinExistence type="predicted"/>
<reference evidence="1 2" key="1">
    <citation type="journal article" date="2018" name="Genome Announc.">
        <title>Genome Sequence of Geothermobacter sp. HR-1 Iron Reducer from the Loihi Seamount.</title>
        <authorList>
            <person name="Smith H."/>
            <person name="Abuyen K."/>
            <person name="Tremblay J."/>
            <person name="Savalia P."/>
            <person name="Perez-Rodriguez I."/>
            <person name="Emerson D."/>
            <person name="Tully B."/>
            <person name="Amend J."/>
        </authorList>
    </citation>
    <scope>NUCLEOTIDE SEQUENCE [LARGE SCALE GENOMIC DNA]</scope>
    <source>
        <strain evidence="1 2">HR-1</strain>
    </source>
</reference>
<dbReference type="Proteomes" id="UP000236340">
    <property type="component" value="Unassembled WGS sequence"/>
</dbReference>
<evidence type="ECO:0000313" key="2">
    <source>
        <dbReference type="Proteomes" id="UP000236340"/>
    </source>
</evidence>
<comment type="caution">
    <text evidence="1">The sequence shown here is derived from an EMBL/GenBank/DDBJ whole genome shotgun (WGS) entry which is preliminary data.</text>
</comment>
<accession>A0A2K2H927</accession>
<evidence type="ECO:0000313" key="1">
    <source>
        <dbReference type="EMBL" id="PNU19806.1"/>
    </source>
</evidence>
<dbReference type="EMBL" id="PPFX01000023">
    <property type="protein sequence ID" value="PNU19806.1"/>
    <property type="molecule type" value="Genomic_DNA"/>
</dbReference>